<dbReference type="InterPro" id="IPR006015">
    <property type="entry name" value="Universal_stress_UspA"/>
</dbReference>
<evidence type="ECO:0000313" key="3">
    <source>
        <dbReference type="EMBL" id="WEK21435.1"/>
    </source>
</evidence>
<organism evidence="3 4">
    <name type="scientific">Candidatus Pedobacter colombiensis</name>
    <dbReference type="NCBI Taxonomy" id="3121371"/>
    <lineage>
        <taxon>Bacteria</taxon>
        <taxon>Pseudomonadati</taxon>
        <taxon>Bacteroidota</taxon>
        <taxon>Sphingobacteriia</taxon>
        <taxon>Sphingobacteriales</taxon>
        <taxon>Sphingobacteriaceae</taxon>
        <taxon>Pedobacter</taxon>
    </lineage>
</organism>
<accession>A0AAJ6B8J8</accession>
<dbReference type="Pfam" id="PF00582">
    <property type="entry name" value="Usp"/>
    <property type="match status" value="1"/>
</dbReference>
<comment type="similarity">
    <text evidence="1">Belongs to the universal stress protein A family.</text>
</comment>
<reference evidence="3" key="1">
    <citation type="submission" date="2023-03" db="EMBL/GenBank/DDBJ databases">
        <title>Andean soil-derived lignocellulolytic bacterial consortium as a source of novel taxa and putative plastic-active enzymes.</title>
        <authorList>
            <person name="Diaz-Garcia L."/>
            <person name="Chuvochina M."/>
            <person name="Feuerriegel G."/>
            <person name="Bunk B."/>
            <person name="Sproer C."/>
            <person name="Streit W.R."/>
            <person name="Rodriguez L.M."/>
            <person name="Overmann J."/>
            <person name="Jimenez D.J."/>
        </authorList>
    </citation>
    <scope>NUCLEOTIDE SEQUENCE</scope>
    <source>
        <strain evidence="3">MAG 3858</strain>
    </source>
</reference>
<dbReference type="InterPro" id="IPR006016">
    <property type="entry name" value="UspA"/>
</dbReference>
<dbReference type="EMBL" id="CP119313">
    <property type="protein sequence ID" value="WEK21435.1"/>
    <property type="molecule type" value="Genomic_DNA"/>
</dbReference>
<feature type="domain" description="UspA" evidence="2">
    <location>
        <begin position="83"/>
        <end position="224"/>
    </location>
</feature>
<evidence type="ECO:0000256" key="1">
    <source>
        <dbReference type="ARBA" id="ARBA00008791"/>
    </source>
</evidence>
<dbReference type="PANTHER" id="PTHR46268">
    <property type="entry name" value="STRESS RESPONSE PROTEIN NHAX"/>
    <property type="match status" value="1"/>
</dbReference>
<dbReference type="AlphaFoldDB" id="A0AAJ6B8J8"/>
<protein>
    <submittedName>
        <fullName evidence="3">Universal stress protein</fullName>
    </submittedName>
</protein>
<dbReference type="PRINTS" id="PR01438">
    <property type="entry name" value="UNVRSLSTRESS"/>
</dbReference>
<dbReference type="SUPFAM" id="SSF52402">
    <property type="entry name" value="Adenine nucleotide alpha hydrolases-like"/>
    <property type="match status" value="2"/>
</dbReference>
<name>A0AAJ6B8J8_9SPHI</name>
<dbReference type="Gene3D" id="3.40.50.12370">
    <property type="match status" value="1"/>
</dbReference>
<sequence length="359" mass="40096">METFSVIFKTGSLELCAIVTAFDHYRQFKIQMVTNEPSPIMMNRTLDGVWKIVERGERKISDQGFLELQTAIEAKLDKFIGVEHMLVLTDFSDAAQNACMYAAALSRQLKTTNLMLYHSHAAVLLPPTGFAPVIPKVTESSKDSLEKLTNLKNMLQPLVSSKTEIKIQSDERTLLAAVNMLVQQQRAGLVVVGITGRSKLERALIGSHTLDLAKDSLAPLLIVPPGAVFKKIEKIVFACDLKKVTESTPVYEIKGFVDALGATLFILNVDRDGARFNPDTIKEIHDLHKLWDGGTPEYHYTDHEDTATGIMEFADKINADLVITVPKAYGFFESILHRSLTQKLAYHTHLPLLLFKEEQ</sequence>
<evidence type="ECO:0000313" key="4">
    <source>
        <dbReference type="Proteomes" id="UP001214530"/>
    </source>
</evidence>
<proteinExistence type="inferred from homology"/>
<gene>
    <name evidence="3" type="ORF">P0Y49_09820</name>
</gene>
<dbReference type="CDD" id="cd00293">
    <property type="entry name" value="USP-like"/>
    <property type="match status" value="1"/>
</dbReference>
<dbReference type="PANTHER" id="PTHR46268:SF22">
    <property type="entry name" value="SENSOR PROTEIN KDPD-RELATED"/>
    <property type="match status" value="1"/>
</dbReference>
<dbReference type="Proteomes" id="UP001214530">
    <property type="component" value="Chromosome"/>
</dbReference>
<evidence type="ECO:0000259" key="2">
    <source>
        <dbReference type="Pfam" id="PF00582"/>
    </source>
</evidence>